<accession>A0A1D2VR35</accession>
<sequence length="154" mass="17354">MFNIKFNEKAPAHFSRLVFANNQELNFTSRYGGDFPWLISSGWGKSLNCLDVTSLSHLAVQTLSSNNRENSIDSRSIHSRAIEVPRSLDIAHNDFNEISMPIASTSLDMIVKINDFAQYLKRNGLAANGFDVTERMATLRLNDIFNGINELNEE</sequence>
<dbReference type="InParanoid" id="A0A1D2VR35"/>
<dbReference type="AlphaFoldDB" id="A0A1D2VR35"/>
<proteinExistence type="predicted"/>
<evidence type="ECO:0000313" key="2">
    <source>
        <dbReference type="Proteomes" id="UP000095038"/>
    </source>
</evidence>
<keyword evidence="2" id="KW-1185">Reference proteome</keyword>
<dbReference type="Proteomes" id="UP000095038">
    <property type="component" value="Unassembled WGS sequence"/>
</dbReference>
<reference evidence="2" key="1">
    <citation type="submission" date="2016-05" db="EMBL/GenBank/DDBJ databases">
        <title>Comparative genomics of biotechnologically important yeasts.</title>
        <authorList>
            <consortium name="DOE Joint Genome Institute"/>
            <person name="Riley R."/>
            <person name="Haridas S."/>
            <person name="Wolfe K.H."/>
            <person name="Lopes M.R."/>
            <person name="Hittinger C.T."/>
            <person name="Goker M."/>
            <person name="Salamov A."/>
            <person name="Wisecaver J."/>
            <person name="Long T.M."/>
            <person name="Aerts A.L."/>
            <person name="Barry K."/>
            <person name="Choi C."/>
            <person name="Clum A."/>
            <person name="Coughlan A.Y."/>
            <person name="Deshpande S."/>
            <person name="Douglass A.P."/>
            <person name="Hanson S.J."/>
            <person name="Klenk H.-P."/>
            <person name="Labutti K."/>
            <person name="Lapidus A."/>
            <person name="Lindquist E."/>
            <person name="Lipzen A."/>
            <person name="Meier-Kolthoff J.P."/>
            <person name="Ohm R.A."/>
            <person name="Otillar R.P."/>
            <person name="Pangilinan J."/>
            <person name="Peng Y."/>
            <person name="Rokas A."/>
            <person name="Rosa C.A."/>
            <person name="Scheuner C."/>
            <person name="Sibirny A.A."/>
            <person name="Slot J.C."/>
            <person name="Stielow J.B."/>
            <person name="Sun H."/>
            <person name="Kurtzman C.P."/>
            <person name="Blackwell M."/>
            <person name="Grigoriev I.V."/>
            <person name="Jeffries T.W."/>
        </authorList>
    </citation>
    <scope>NUCLEOTIDE SEQUENCE [LARGE SCALE GENOMIC DNA]</scope>
    <source>
        <strain evidence="2">DSM 1968</strain>
    </source>
</reference>
<dbReference type="EMBL" id="KV454475">
    <property type="protein sequence ID" value="ODV64060.1"/>
    <property type="molecule type" value="Genomic_DNA"/>
</dbReference>
<protein>
    <submittedName>
        <fullName evidence="1">Uncharacterized protein</fullName>
    </submittedName>
</protein>
<name>A0A1D2VR35_9ASCO</name>
<dbReference type="RefSeq" id="XP_020050367.1">
    <property type="nucleotide sequence ID" value="XM_020191231.1"/>
</dbReference>
<dbReference type="GeneID" id="30964867"/>
<organism evidence="1 2">
    <name type="scientific">Ascoidea rubescens DSM 1968</name>
    <dbReference type="NCBI Taxonomy" id="1344418"/>
    <lineage>
        <taxon>Eukaryota</taxon>
        <taxon>Fungi</taxon>
        <taxon>Dikarya</taxon>
        <taxon>Ascomycota</taxon>
        <taxon>Saccharomycotina</taxon>
        <taxon>Saccharomycetes</taxon>
        <taxon>Ascoideaceae</taxon>
        <taxon>Ascoidea</taxon>
    </lineage>
</organism>
<gene>
    <name evidence="1" type="ORF">ASCRUDRAFT_5940</name>
</gene>
<evidence type="ECO:0000313" key="1">
    <source>
        <dbReference type="EMBL" id="ODV64060.1"/>
    </source>
</evidence>